<feature type="domain" description="AAA" evidence="1">
    <location>
        <begin position="10"/>
        <end position="176"/>
    </location>
</feature>
<dbReference type="AlphaFoldDB" id="A0A2T1EH37"/>
<dbReference type="RefSeq" id="WP_106255450.1">
    <property type="nucleotide sequence ID" value="NZ_CAWNSW010000076.1"/>
</dbReference>
<dbReference type="PANTHER" id="PTHR13696:SF52">
    <property type="entry name" value="PARA FAMILY PROTEIN CT_582"/>
    <property type="match status" value="1"/>
</dbReference>
<evidence type="ECO:0000259" key="1">
    <source>
        <dbReference type="Pfam" id="PF13614"/>
    </source>
</evidence>
<evidence type="ECO:0000313" key="3">
    <source>
        <dbReference type="Proteomes" id="UP000239576"/>
    </source>
</evidence>
<comment type="caution">
    <text evidence="2">The sequence shown here is derived from an EMBL/GenBank/DDBJ whole genome shotgun (WGS) entry which is preliminary data.</text>
</comment>
<protein>
    <submittedName>
        <fullName evidence="2">ParA family protein</fullName>
    </submittedName>
</protein>
<evidence type="ECO:0000313" key="2">
    <source>
        <dbReference type="EMBL" id="PSB32066.1"/>
    </source>
</evidence>
<dbReference type="PANTHER" id="PTHR13696">
    <property type="entry name" value="P-LOOP CONTAINING NUCLEOSIDE TRIPHOSPHATE HYDROLASE"/>
    <property type="match status" value="1"/>
</dbReference>
<keyword evidence="3" id="KW-1185">Reference proteome</keyword>
<dbReference type="InterPro" id="IPR025669">
    <property type="entry name" value="AAA_dom"/>
</dbReference>
<organism evidence="2 3">
    <name type="scientific">Stenomitos frigidus ULC18</name>
    <dbReference type="NCBI Taxonomy" id="2107698"/>
    <lineage>
        <taxon>Bacteria</taxon>
        <taxon>Bacillati</taxon>
        <taxon>Cyanobacteriota</taxon>
        <taxon>Cyanophyceae</taxon>
        <taxon>Leptolyngbyales</taxon>
        <taxon>Leptolyngbyaceae</taxon>
        <taxon>Stenomitos</taxon>
    </lineage>
</organism>
<dbReference type="InterPro" id="IPR027417">
    <property type="entry name" value="P-loop_NTPase"/>
</dbReference>
<accession>A0A2T1EH37</accession>
<reference evidence="3" key="1">
    <citation type="submission" date="2018-02" db="EMBL/GenBank/DDBJ databases">
        <authorList>
            <person name="Moore K."/>
            <person name="Momper L."/>
        </authorList>
    </citation>
    <scope>NUCLEOTIDE SEQUENCE [LARGE SCALE GENOMIC DNA]</scope>
    <source>
        <strain evidence="3">ULC18</strain>
    </source>
</reference>
<name>A0A2T1EH37_9CYAN</name>
<dbReference type="Gene3D" id="3.40.50.300">
    <property type="entry name" value="P-loop containing nucleotide triphosphate hydrolases"/>
    <property type="match status" value="1"/>
</dbReference>
<dbReference type="SUPFAM" id="SSF52540">
    <property type="entry name" value="P-loop containing nucleoside triphosphate hydrolases"/>
    <property type="match status" value="1"/>
</dbReference>
<sequence>MKVKEQVRLSIQSNAGGSGKTTMTVHLAYAIAAKGYTVTILELDQSGSIKRFVGLPPVPKERSMAAVLDKGFHGEYPLIQIWTEHLKNVTLIQGGASLEESIQLIISTLASKYHVLAHTFDDYPLDADVVIIDTPASLEPMGKVALAAATHLLIPIKPEYKDSDGASELVAWYNETVRELRLRPKPEIIGFVPTRVDLDFGPHKMILGLERQKGKVVRKSNIAEEETLPYQIHQLGYTCFPIVRESSEYINASGYGLPLQVYRPGNKAVQDLDPVVRRILAILENK</sequence>
<gene>
    <name evidence="2" type="ORF">C7B82_06230</name>
</gene>
<proteinExistence type="predicted"/>
<dbReference type="InterPro" id="IPR050678">
    <property type="entry name" value="DNA_Partitioning_ATPase"/>
</dbReference>
<dbReference type="EMBL" id="PVWK01000030">
    <property type="protein sequence ID" value="PSB32066.1"/>
    <property type="molecule type" value="Genomic_DNA"/>
</dbReference>
<dbReference type="CDD" id="cd02042">
    <property type="entry name" value="ParAB_family"/>
    <property type="match status" value="1"/>
</dbReference>
<dbReference type="Proteomes" id="UP000239576">
    <property type="component" value="Unassembled WGS sequence"/>
</dbReference>
<reference evidence="2 3" key="2">
    <citation type="submission" date="2018-03" db="EMBL/GenBank/DDBJ databases">
        <title>The ancient ancestry and fast evolution of plastids.</title>
        <authorList>
            <person name="Moore K.R."/>
            <person name="Magnabosco C."/>
            <person name="Momper L."/>
            <person name="Gold D.A."/>
            <person name="Bosak T."/>
            <person name="Fournier G.P."/>
        </authorList>
    </citation>
    <scope>NUCLEOTIDE SEQUENCE [LARGE SCALE GENOMIC DNA]</scope>
    <source>
        <strain evidence="2 3">ULC18</strain>
    </source>
</reference>
<dbReference type="OrthoDB" id="465933at2"/>
<dbReference type="Pfam" id="PF13614">
    <property type="entry name" value="AAA_31"/>
    <property type="match status" value="1"/>
</dbReference>